<dbReference type="RefSeq" id="WP_188360095.1">
    <property type="nucleotide sequence ID" value="NZ_BMDC01000003.1"/>
</dbReference>
<dbReference type="EMBL" id="BMDC01000003">
    <property type="protein sequence ID" value="GGH65408.1"/>
    <property type="molecule type" value="Genomic_DNA"/>
</dbReference>
<reference evidence="5 6" key="1">
    <citation type="journal article" date="2014" name="Int. J. Syst. Evol. Microbiol.">
        <title>Complete genome sequence of Corynebacterium casei LMG S-19264T (=DSM 44701T), isolated from a smear-ripened cheese.</title>
        <authorList>
            <consortium name="US DOE Joint Genome Institute (JGI-PGF)"/>
            <person name="Walter F."/>
            <person name="Albersmeier A."/>
            <person name="Kalinowski J."/>
            <person name="Ruckert C."/>
        </authorList>
    </citation>
    <scope>NUCLEOTIDE SEQUENCE [LARGE SCALE GENOMIC DNA]</scope>
    <source>
        <strain evidence="5 6">CCM 8669</strain>
    </source>
</reference>
<dbReference type="InterPro" id="IPR019888">
    <property type="entry name" value="Tscrpt_reg_AsnC-like"/>
</dbReference>
<dbReference type="Gene3D" id="3.30.70.920">
    <property type="match status" value="1"/>
</dbReference>
<dbReference type="InterPro" id="IPR036388">
    <property type="entry name" value="WH-like_DNA-bd_sf"/>
</dbReference>
<evidence type="ECO:0000313" key="6">
    <source>
        <dbReference type="Proteomes" id="UP000600171"/>
    </source>
</evidence>
<keyword evidence="6" id="KW-1185">Reference proteome</keyword>
<keyword evidence="1" id="KW-0805">Transcription regulation</keyword>
<protein>
    <recommendedName>
        <fullName evidence="4">HTH asnC-type domain-containing protein</fullName>
    </recommendedName>
</protein>
<dbReference type="Proteomes" id="UP000600171">
    <property type="component" value="Unassembled WGS sequence"/>
</dbReference>
<comment type="caution">
    <text evidence="5">The sequence shown here is derived from an EMBL/GenBank/DDBJ whole genome shotgun (WGS) entry which is preliminary data.</text>
</comment>
<gene>
    <name evidence="5" type="ORF">GCM10007359_18620</name>
</gene>
<dbReference type="InterPro" id="IPR036390">
    <property type="entry name" value="WH_DNA-bd_sf"/>
</dbReference>
<evidence type="ECO:0000259" key="4">
    <source>
        <dbReference type="PROSITE" id="PS50956"/>
    </source>
</evidence>
<dbReference type="GO" id="GO:0043200">
    <property type="term" value="P:response to amino acid"/>
    <property type="evidence" value="ECO:0007669"/>
    <property type="project" value="TreeGrafter"/>
</dbReference>
<dbReference type="PROSITE" id="PS50956">
    <property type="entry name" value="HTH_ASNC_2"/>
    <property type="match status" value="1"/>
</dbReference>
<dbReference type="InterPro" id="IPR000485">
    <property type="entry name" value="AsnC-type_HTH_dom"/>
</dbReference>
<evidence type="ECO:0000256" key="3">
    <source>
        <dbReference type="ARBA" id="ARBA00023163"/>
    </source>
</evidence>
<dbReference type="PANTHER" id="PTHR30154:SF34">
    <property type="entry name" value="TRANSCRIPTIONAL REGULATOR AZLB"/>
    <property type="match status" value="1"/>
</dbReference>
<dbReference type="GO" id="GO:0005829">
    <property type="term" value="C:cytosol"/>
    <property type="evidence" value="ECO:0007669"/>
    <property type="project" value="TreeGrafter"/>
</dbReference>
<evidence type="ECO:0000256" key="2">
    <source>
        <dbReference type="ARBA" id="ARBA00023125"/>
    </source>
</evidence>
<organism evidence="5 6">
    <name type="scientific">Rothia aerolata</name>
    <dbReference type="NCBI Taxonomy" id="1812262"/>
    <lineage>
        <taxon>Bacteria</taxon>
        <taxon>Bacillati</taxon>
        <taxon>Actinomycetota</taxon>
        <taxon>Actinomycetes</taxon>
        <taxon>Micrococcales</taxon>
        <taxon>Micrococcaceae</taxon>
        <taxon>Rothia</taxon>
    </lineage>
</organism>
<dbReference type="AlphaFoldDB" id="A0A917IVR0"/>
<evidence type="ECO:0000256" key="1">
    <source>
        <dbReference type="ARBA" id="ARBA00023015"/>
    </source>
</evidence>
<dbReference type="GO" id="GO:0043565">
    <property type="term" value="F:sequence-specific DNA binding"/>
    <property type="evidence" value="ECO:0007669"/>
    <property type="project" value="InterPro"/>
</dbReference>
<sequence length="303" mass="33737">MTPDIPALHHTFENLDRKLLLALDANPTASFQQLAGELGVSAGTVSRRYAALKKSGVLKITGRTLPGFGGHNVWLCRATAKPNLLHLLAQHMAKQPTSRWVRLSFDRSELMCGLVTTPEHTEPLDVLQNNQHLESLQVFELFEVWSRTPQPTLTEADFHLDALDHKILDLLHGDGRMEVQAISKKLGVDASTVSRRRKRLIESNILYFEADISPDAFNSTADVMLWMHVNPGHITKLGAWLSQLPHCRFVAATSGQYSLVAHLLLPTFGQLLDFIDKDLAPRGLARCEIEHMGTTFKRTAGLS</sequence>
<accession>A0A917IVR0</accession>
<name>A0A917IVR0_9MICC</name>
<dbReference type="PRINTS" id="PR00033">
    <property type="entry name" value="HTHASNC"/>
</dbReference>
<dbReference type="SUPFAM" id="SSF46785">
    <property type="entry name" value="Winged helix' DNA-binding domain"/>
    <property type="match status" value="2"/>
</dbReference>
<dbReference type="PANTHER" id="PTHR30154">
    <property type="entry name" value="LEUCINE-RESPONSIVE REGULATORY PROTEIN"/>
    <property type="match status" value="1"/>
</dbReference>
<feature type="domain" description="HTH asnC-type" evidence="4">
    <location>
        <begin position="160"/>
        <end position="220"/>
    </location>
</feature>
<evidence type="ECO:0000313" key="5">
    <source>
        <dbReference type="EMBL" id="GGH65408.1"/>
    </source>
</evidence>
<keyword evidence="3" id="KW-0804">Transcription</keyword>
<keyword evidence="2" id="KW-0238">DNA-binding</keyword>
<proteinExistence type="predicted"/>
<dbReference type="Pfam" id="PF13404">
    <property type="entry name" value="HTH_AsnC-type"/>
    <property type="match status" value="1"/>
</dbReference>
<dbReference type="Gene3D" id="1.10.10.10">
    <property type="entry name" value="Winged helix-like DNA-binding domain superfamily/Winged helix DNA-binding domain"/>
    <property type="match status" value="2"/>
</dbReference>
<dbReference type="Pfam" id="PF13412">
    <property type="entry name" value="HTH_24"/>
    <property type="match status" value="1"/>
</dbReference>
<dbReference type="SMART" id="SM00344">
    <property type="entry name" value="HTH_ASNC"/>
    <property type="match status" value="1"/>
</dbReference>